<evidence type="ECO:0000313" key="3">
    <source>
        <dbReference type="Proteomes" id="UP000295662"/>
    </source>
</evidence>
<sequence length="158" mass="17741">MKPFQFDTRNLPVEGKQITGTLPASFFNLPEADTVKAESPLIYDLNFIKDDKDIIVTGSLDATFSMECGRCLERFQIQVDLPEYEAEVPIEKETTMDLTDLIREDILLTLPNFPRCEDGNVELRDCPAQGKFEPSDEPLVTEEPGADGGVWNALDQLK</sequence>
<dbReference type="Proteomes" id="UP000295662">
    <property type="component" value="Unassembled WGS sequence"/>
</dbReference>
<comment type="caution">
    <text evidence="2">The sequence shown here is derived from an EMBL/GenBank/DDBJ whole genome shotgun (WGS) entry which is preliminary data.</text>
</comment>
<protein>
    <submittedName>
        <fullName evidence="2">Uncharacterized protein DUF177 involved in 23S rRNA accumulation</fullName>
    </submittedName>
</protein>
<organism evidence="2 3">
    <name type="scientific">Prosthecobacter fusiformis</name>
    <dbReference type="NCBI Taxonomy" id="48464"/>
    <lineage>
        <taxon>Bacteria</taxon>
        <taxon>Pseudomonadati</taxon>
        <taxon>Verrucomicrobiota</taxon>
        <taxon>Verrucomicrobiia</taxon>
        <taxon>Verrucomicrobiales</taxon>
        <taxon>Verrucomicrobiaceae</taxon>
        <taxon>Prosthecobacter</taxon>
    </lineage>
</organism>
<evidence type="ECO:0000256" key="1">
    <source>
        <dbReference type="SAM" id="MobiDB-lite"/>
    </source>
</evidence>
<gene>
    <name evidence="2" type="ORF">EI77_01631</name>
</gene>
<accession>A0A4V3FG36</accession>
<dbReference type="OrthoDB" id="197393at2"/>
<dbReference type="AlphaFoldDB" id="A0A4V3FG36"/>
<dbReference type="EMBL" id="SOCA01000002">
    <property type="protein sequence ID" value="TDU73163.1"/>
    <property type="molecule type" value="Genomic_DNA"/>
</dbReference>
<reference evidence="2 3" key="1">
    <citation type="submission" date="2019-03" db="EMBL/GenBank/DDBJ databases">
        <title>Genomic Encyclopedia of Archaeal and Bacterial Type Strains, Phase II (KMG-II): from individual species to whole genera.</title>
        <authorList>
            <person name="Goeker M."/>
        </authorList>
    </citation>
    <scope>NUCLEOTIDE SEQUENCE [LARGE SCALE GENOMIC DNA]</scope>
    <source>
        <strain evidence="2 3">ATCC 25309</strain>
    </source>
</reference>
<name>A0A4V3FG36_9BACT</name>
<keyword evidence="3" id="KW-1185">Reference proteome</keyword>
<evidence type="ECO:0000313" key="2">
    <source>
        <dbReference type="EMBL" id="TDU73163.1"/>
    </source>
</evidence>
<dbReference type="RefSeq" id="WP_133794456.1">
    <property type="nucleotide sequence ID" value="NZ_SOCA01000002.1"/>
</dbReference>
<feature type="region of interest" description="Disordered" evidence="1">
    <location>
        <begin position="129"/>
        <end position="148"/>
    </location>
</feature>
<proteinExistence type="predicted"/>